<evidence type="ECO:0000256" key="1">
    <source>
        <dbReference type="SAM" id="MobiDB-lite"/>
    </source>
</evidence>
<evidence type="ECO:0000313" key="2">
    <source>
        <dbReference type="EMBL" id="CAE7534548.1"/>
    </source>
</evidence>
<sequence>MAHEAELAFFKHLLPVGSQQQQTGSVQMETKGPNKRARTEINRSHKGRGKGHRQQANRKPKDGQDQSRDLQKLVEATAKLTLKLADAQQVLLQDCGLTWFVSAEPGGILPTMFGVSSEWRKLQETSPHLITSPLPTLMMSCVLEELVARMRKTVAEEAMQKSALQAGWCTEAGTWLYKRWGPVKKDLVAAKTTPLALSDLETIVKEIQADIQ</sequence>
<dbReference type="EMBL" id="CAJNIZ010032080">
    <property type="protein sequence ID" value="CAE7534548.1"/>
    <property type="molecule type" value="Genomic_DNA"/>
</dbReference>
<feature type="region of interest" description="Disordered" evidence="1">
    <location>
        <begin position="18"/>
        <end position="68"/>
    </location>
</feature>
<organism evidence="2 3">
    <name type="scientific">Symbiodinium pilosum</name>
    <name type="common">Dinoflagellate</name>
    <dbReference type="NCBI Taxonomy" id="2952"/>
    <lineage>
        <taxon>Eukaryota</taxon>
        <taxon>Sar</taxon>
        <taxon>Alveolata</taxon>
        <taxon>Dinophyceae</taxon>
        <taxon>Suessiales</taxon>
        <taxon>Symbiodiniaceae</taxon>
        <taxon>Symbiodinium</taxon>
    </lineage>
</organism>
<feature type="compositionally biased region" description="Basic residues" evidence="1">
    <location>
        <begin position="44"/>
        <end position="58"/>
    </location>
</feature>
<feature type="compositionally biased region" description="Low complexity" evidence="1">
    <location>
        <begin position="18"/>
        <end position="27"/>
    </location>
</feature>
<protein>
    <submittedName>
        <fullName evidence="2">Uncharacterized protein</fullName>
    </submittedName>
</protein>
<reference evidence="2" key="1">
    <citation type="submission" date="2021-02" db="EMBL/GenBank/DDBJ databases">
        <authorList>
            <person name="Dougan E. K."/>
            <person name="Rhodes N."/>
            <person name="Thang M."/>
            <person name="Chan C."/>
        </authorList>
    </citation>
    <scope>NUCLEOTIDE SEQUENCE</scope>
</reference>
<dbReference type="Proteomes" id="UP000649617">
    <property type="component" value="Unassembled WGS sequence"/>
</dbReference>
<evidence type="ECO:0000313" key="3">
    <source>
        <dbReference type="Proteomes" id="UP000649617"/>
    </source>
</evidence>
<keyword evidence="3" id="KW-1185">Reference proteome</keyword>
<gene>
    <name evidence="2" type="ORF">SPIL2461_LOCUS14105</name>
</gene>
<comment type="caution">
    <text evidence="2">The sequence shown here is derived from an EMBL/GenBank/DDBJ whole genome shotgun (WGS) entry which is preliminary data.</text>
</comment>
<feature type="compositionally biased region" description="Basic and acidic residues" evidence="1">
    <location>
        <begin position="59"/>
        <end position="68"/>
    </location>
</feature>
<dbReference type="AlphaFoldDB" id="A0A812TGI1"/>
<accession>A0A812TGI1</accession>
<name>A0A812TGI1_SYMPI</name>
<proteinExistence type="predicted"/>
<feature type="non-terminal residue" evidence="2">
    <location>
        <position position="212"/>
    </location>
</feature>
<dbReference type="OrthoDB" id="421591at2759"/>